<evidence type="ECO:0000313" key="8">
    <source>
        <dbReference type="Proteomes" id="UP000253594"/>
    </source>
</evidence>
<evidence type="ECO:0000313" key="7">
    <source>
        <dbReference type="EMBL" id="RCI70258.1"/>
    </source>
</evidence>
<dbReference type="PANTHER" id="PTHR43105">
    <property type="entry name" value="RESPIRATORY NITRATE REDUCTASE"/>
    <property type="match status" value="1"/>
</dbReference>
<dbReference type="GO" id="GO:0016020">
    <property type="term" value="C:membrane"/>
    <property type="evidence" value="ECO:0007669"/>
    <property type="project" value="TreeGrafter"/>
</dbReference>
<organism evidence="7 8">
    <name type="scientific">Pseudomonas aeruginosa</name>
    <dbReference type="NCBI Taxonomy" id="287"/>
    <lineage>
        <taxon>Bacteria</taxon>
        <taxon>Pseudomonadati</taxon>
        <taxon>Pseudomonadota</taxon>
        <taxon>Gammaproteobacteria</taxon>
        <taxon>Pseudomonadales</taxon>
        <taxon>Pseudomonadaceae</taxon>
        <taxon>Pseudomonas</taxon>
    </lineage>
</organism>
<dbReference type="AlphaFoldDB" id="A0A367LYU5"/>
<comment type="caution">
    <text evidence="7">The sequence shown here is derived from an EMBL/GenBank/DDBJ whole genome shotgun (WGS) entry which is preliminary data.</text>
</comment>
<dbReference type="GO" id="GO:0046872">
    <property type="term" value="F:metal ion binding"/>
    <property type="evidence" value="ECO:0007669"/>
    <property type="project" value="UniProtKB-KW"/>
</dbReference>
<dbReference type="InterPro" id="IPR006963">
    <property type="entry name" value="Mopterin_OxRdtase_4Fe-4S_dom"/>
</dbReference>
<sequence>MSKTLHYRACHLCEAICGLAIETESDEGGVPRIRSIKGDPQDSFSRGHVCPKAVALQDIQDDPDRLRQPLRRVGSEWQPIGWDEAFALVASRLGEIRERHGNDAVAVYQGNP</sequence>
<evidence type="ECO:0000259" key="6">
    <source>
        <dbReference type="SMART" id="SM00926"/>
    </source>
</evidence>
<dbReference type="GO" id="GO:0051539">
    <property type="term" value="F:4 iron, 4 sulfur cluster binding"/>
    <property type="evidence" value="ECO:0007669"/>
    <property type="project" value="UniProtKB-KW"/>
</dbReference>
<evidence type="ECO:0000256" key="1">
    <source>
        <dbReference type="ARBA" id="ARBA00022485"/>
    </source>
</evidence>
<keyword evidence="3" id="KW-0560">Oxidoreductase</keyword>
<evidence type="ECO:0000256" key="2">
    <source>
        <dbReference type="ARBA" id="ARBA00022723"/>
    </source>
</evidence>
<dbReference type="Gene3D" id="2.20.25.90">
    <property type="entry name" value="ADC-like domains"/>
    <property type="match status" value="1"/>
</dbReference>
<protein>
    <submittedName>
        <fullName evidence="7">Molybdopterin oxidoreductase family protein</fullName>
    </submittedName>
</protein>
<dbReference type="GO" id="GO:0016491">
    <property type="term" value="F:oxidoreductase activity"/>
    <property type="evidence" value="ECO:0007669"/>
    <property type="project" value="UniProtKB-KW"/>
</dbReference>
<reference evidence="7 8" key="1">
    <citation type="submission" date="2018-07" db="EMBL/GenBank/DDBJ databases">
        <title>Mechanisms of high-level aminoglycoside resistance among Gram-negative pathogens in Brazil.</title>
        <authorList>
            <person name="Ballaben A.S."/>
            <person name="Darini A.L.C."/>
            <person name="Doi Y."/>
        </authorList>
    </citation>
    <scope>NUCLEOTIDE SEQUENCE [LARGE SCALE GENOMIC DNA]</scope>
    <source>
        <strain evidence="7 8">B2-305</strain>
    </source>
</reference>
<dbReference type="Pfam" id="PF04879">
    <property type="entry name" value="Molybdop_Fe4S4"/>
    <property type="match status" value="1"/>
</dbReference>
<evidence type="ECO:0000256" key="3">
    <source>
        <dbReference type="ARBA" id="ARBA00023002"/>
    </source>
</evidence>
<feature type="non-terminal residue" evidence="7">
    <location>
        <position position="112"/>
    </location>
</feature>
<keyword evidence="1" id="KW-0004">4Fe-4S</keyword>
<evidence type="ECO:0000256" key="5">
    <source>
        <dbReference type="ARBA" id="ARBA00023014"/>
    </source>
</evidence>
<dbReference type="InterPro" id="IPR006656">
    <property type="entry name" value="Mopterin_OxRdtase"/>
</dbReference>
<evidence type="ECO:0000256" key="4">
    <source>
        <dbReference type="ARBA" id="ARBA00023004"/>
    </source>
</evidence>
<dbReference type="PANTHER" id="PTHR43105:SF9">
    <property type="entry name" value="NADPH-FE(3+) OXIDOREDUCTASE SUBUNIT ALPHA"/>
    <property type="match status" value="1"/>
</dbReference>
<dbReference type="SUPFAM" id="SSF53706">
    <property type="entry name" value="Formate dehydrogenase/DMSO reductase, domains 1-3"/>
    <property type="match status" value="1"/>
</dbReference>
<keyword evidence="5" id="KW-0411">Iron-sulfur</keyword>
<dbReference type="EMBL" id="QORE01002267">
    <property type="protein sequence ID" value="RCI70258.1"/>
    <property type="molecule type" value="Genomic_DNA"/>
</dbReference>
<accession>A0A367LYU5</accession>
<gene>
    <name evidence="7" type="ORF">DT376_35520</name>
</gene>
<proteinExistence type="predicted"/>
<keyword evidence="4" id="KW-0408">Iron</keyword>
<keyword evidence="2" id="KW-0479">Metal-binding</keyword>
<dbReference type="Pfam" id="PF00384">
    <property type="entry name" value="Molybdopterin"/>
    <property type="match status" value="1"/>
</dbReference>
<name>A0A367LYU5_PSEAI</name>
<feature type="domain" description="4Fe-4S Mo/W bis-MGD-type" evidence="6">
    <location>
        <begin position="3"/>
        <end position="62"/>
    </location>
</feature>
<dbReference type="Proteomes" id="UP000253594">
    <property type="component" value="Unassembled WGS sequence"/>
</dbReference>
<dbReference type="InterPro" id="IPR050123">
    <property type="entry name" value="Prok_molybdopt-oxidoreductase"/>
</dbReference>
<dbReference type="Gene3D" id="3.40.50.740">
    <property type="match status" value="1"/>
</dbReference>
<dbReference type="SMART" id="SM00926">
    <property type="entry name" value="Molybdop_Fe4S4"/>
    <property type="match status" value="1"/>
</dbReference>